<accession>A0A9P8SLX0</accession>
<feature type="compositionally biased region" description="Basic and acidic residues" evidence="3">
    <location>
        <begin position="139"/>
        <end position="150"/>
    </location>
</feature>
<dbReference type="InterPro" id="IPR002347">
    <property type="entry name" value="SDR_fam"/>
</dbReference>
<dbReference type="GO" id="GO:0005783">
    <property type="term" value="C:endoplasmic reticulum"/>
    <property type="evidence" value="ECO:0007669"/>
    <property type="project" value="TreeGrafter"/>
</dbReference>
<evidence type="ECO:0000256" key="3">
    <source>
        <dbReference type="SAM" id="MobiDB-lite"/>
    </source>
</evidence>
<comment type="similarity">
    <text evidence="1">Belongs to the short-chain dehydrogenases/reductases (SDR) family.</text>
</comment>
<dbReference type="SUPFAM" id="SSF51735">
    <property type="entry name" value="NAD(P)-binding Rossmann-fold domains"/>
    <property type="match status" value="1"/>
</dbReference>
<dbReference type="OrthoDB" id="37659at2759"/>
<dbReference type="GO" id="GO:0000140">
    <property type="term" value="F:acylglycerone-phosphate reductase (NADP+) activity"/>
    <property type="evidence" value="ECO:0007669"/>
    <property type="project" value="TreeGrafter"/>
</dbReference>
<keyword evidence="2" id="KW-0560">Oxidoreductase</keyword>
<evidence type="ECO:0000313" key="4">
    <source>
        <dbReference type="EMBL" id="KAH0967381.1"/>
    </source>
</evidence>
<dbReference type="RefSeq" id="XP_044724894.1">
    <property type="nucleotide sequence ID" value="XM_044858494.1"/>
</dbReference>
<dbReference type="GO" id="GO:0006654">
    <property type="term" value="P:phosphatidic acid biosynthetic process"/>
    <property type="evidence" value="ECO:0007669"/>
    <property type="project" value="TreeGrafter"/>
</dbReference>
<gene>
    <name evidence="4" type="ORF">HRG_00023</name>
</gene>
<dbReference type="Pfam" id="PF00106">
    <property type="entry name" value="adh_short"/>
    <property type="match status" value="1"/>
</dbReference>
<proteinExistence type="inferred from homology"/>
<dbReference type="PANTHER" id="PTHR44169:SF14">
    <property type="entry name" value="PROTEIN DLTE"/>
    <property type="match status" value="1"/>
</dbReference>
<dbReference type="Proteomes" id="UP000824596">
    <property type="component" value="Unassembled WGS sequence"/>
</dbReference>
<dbReference type="AlphaFoldDB" id="A0A9P8SLX0"/>
<reference evidence="4" key="1">
    <citation type="submission" date="2021-09" db="EMBL/GenBank/DDBJ databases">
        <title>A high-quality genome of the endoparasitic fungus Hirsutella rhossiliensis with a comparison of Hirsutella genomes reveals transposable elements contributing to genome size variation.</title>
        <authorList>
            <person name="Lin R."/>
            <person name="Jiao Y."/>
            <person name="Sun X."/>
            <person name="Ling J."/>
            <person name="Xie B."/>
            <person name="Cheng X."/>
        </authorList>
    </citation>
    <scope>NUCLEOTIDE SEQUENCE</scope>
    <source>
        <strain evidence="4">HR02</strain>
    </source>
</reference>
<keyword evidence="5" id="KW-1185">Reference proteome</keyword>
<protein>
    <submittedName>
        <fullName evidence="4">Short chain dehydrogenase domain-containing protein</fullName>
    </submittedName>
</protein>
<dbReference type="GO" id="GO:0019433">
    <property type="term" value="P:triglyceride catabolic process"/>
    <property type="evidence" value="ECO:0007669"/>
    <property type="project" value="TreeGrafter"/>
</dbReference>
<evidence type="ECO:0000313" key="5">
    <source>
        <dbReference type="Proteomes" id="UP000824596"/>
    </source>
</evidence>
<evidence type="ECO:0000256" key="2">
    <source>
        <dbReference type="ARBA" id="ARBA00023002"/>
    </source>
</evidence>
<dbReference type="InterPro" id="IPR036291">
    <property type="entry name" value="NAD(P)-bd_dom_sf"/>
</dbReference>
<organism evidence="4 5">
    <name type="scientific">Hirsutella rhossiliensis</name>
    <dbReference type="NCBI Taxonomy" id="111463"/>
    <lineage>
        <taxon>Eukaryota</taxon>
        <taxon>Fungi</taxon>
        <taxon>Dikarya</taxon>
        <taxon>Ascomycota</taxon>
        <taxon>Pezizomycotina</taxon>
        <taxon>Sordariomycetes</taxon>
        <taxon>Hypocreomycetidae</taxon>
        <taxon>Hypocreales</taxon>
        <taxon>Ophiocordycipitaceae</taxon>
        <taxon>Hirsutella</taxon>
    </lineage>
</organism>
<dbReference type="GO" id="GO:0005811">
    <property type="term" value="C:lipid droplet"/>
    <property type="evidence" value="ECO:0007669"/>
    <property type="project" value="TreeGrafter"/>
</dbReference>
<comment type="caution">
    <text evidence="4">The sequence shown here is derived from an EMBL/GenBank/DDBJ whole genome shotgun (WGS) entry which is preliminary data.</text>
</comment>
<dbReference type="GO" id="GO:0004806">
    <property type="term" value="F:triacylglycerol lipase activity"/>
    <property type="evidence" value="ECO:0007669"/>
    <property type="project" value="TreeGrafter"/>
</dbReference>
<feature type="region of interest" description="Disordered" evidence="3">
    <location>
        <begin position="136"/>
        <end position="176"/>
    </location>
</feature>
<dbReference type="PANTHER" id="PTHR44169">
    <property type="entry name" value="NADPH-DEPENDENT 1-ACYLDIHYDROXYACETONE PHOSPHATE REDUCTASE"/>
    <property type="match status" value="1"/>
</dbReference>
<evidence type="ECO:0000256" key="1">
    <source>
        <dbReference type="ARBA" id="ARBA00006484"/>
    </source>
</evidence>
<sequence>MASCISTPGCNCHSRERGRYLLAIVGPETTGKRKQRASNLLNDDTSALVCSGRWRYSRTLTSSLRRTRRLTSTSSKPHAVVINVSSVLDFVPFSIIKPVYNGTKAWLHFWSMNLRTQLKNAKSNIRVVEVAPPMVATDLHPERSDPDSNKKNNNPSMLSVDEFTQEASTKLERGGR</sequence>
<dbReference type="Gene3D" id="3.40.50.720">
    <property type="entry name" value="NAD(P)-binding Rossmann-like Domain"/>
    <property type="match status" value="1"/>
</dbReference>
<dbReference type="EMBL" id="JAIZPD010000001">
    <property type="protein sequence ID" value="KAH0967381.1"/>
    <property type="molecule type" value="Genomic_DNA"/>
</dbReference>
<dbReference type="GeneID" id="68349152"/>
<name>A0A9P8SLX0_9HYPO</name>